<dbReference type="eggNOG" id="arCOG02737">
    <property type="taxonomic scope" value="Archaea"/>
</dbReference>
<proteinExistence type="predicted"/>
<name>B5IGX3_ACIB4</name>
<evidence type="ECO:0000313" key="2">
    <source>
        <dbReference type="EMBL" id="ADD08697.1"/>
    </source>
</evidence>
<feature type="domain" description="Dinitrogenase iron-molybdenum cofactor biosynthesis" evidence="1">
    <location>
        <begin position="16"/>
        <end position="101"/>
    </location>
</feature>
<dbReference type="PANTHER" id="PTHR33937:SF5">
    <property type="entry name" value="IRON-MOLYBDENUM COFACTOR-BINDING PROTEIN"/>
    <property type="match status" value="1"/>
</dbReference>
<dbReference type="SUPFAM" id="SSF53146">
    <property type="entry name" value="Nitrogenase accessory factor-like"/>
    <property type="match status" value="1"/>
</dbReference>
<dbReference type="STRING" id="439481.Aboo_0888"/>
<dbReference type="Gene3D" id="3.30.420.130">
    <property type="entry name" value="Dinitrogenase iron-molybdenum cofactor biosynthesis domain"/>
    <property type="match status" value="1"/>
</dbReference>
<dbReference type="InterPro" id="IPR036105">
    <property type="entry name" value="DiNase_FeMo-co_biosyn_sf"/>
</dbReference>
<protein>
    <submittedName>
        <fullName evidence="2">Dinitrogenase iron-molybdenum cofactor biosynthesis protein</fullName>
    </submittedName>
</protein>
<reference evidence="2" key="1">
    <citation type="submission" date="2010-02" db="EMBL/GenBank/DDBJ databases">
        <title>Complete sequence of Aciduliprofundum boonei T469.</title>
        <authorList>
            <consortium name="US DOE Joint Genome Institute"/>
            <person name="Lucas S."/>
            <person name="Copeland A."/>
            <person name="Lapidus A."/>
            <person name="Cheng J.-F."/>
            <person name="Bruce D."/>
            <person name="Goodwin L."/>
            <person name="Pitluck S."/>
            <person name="Saunders E."/>
            <person name="Detter J.C."/>
            <person name="Han C."/>
            <person name="Tapia R."/>
            <person name="Land M."/>
            <person name="Hauser L."/>
            <person name="Kyrpides N."/>
            <person name="Mikhailova N."/>
            <person name="Flores G."/>
            <person name="Reysenbach A.-L."/>
            <person name="Woyke T."/>
        </authorList>
    </citation>
    <scope>NUCLEOTIDE SEQUENCE</scope>
    <source>
        <strain evidence="2">T469</strain>
    </source>
</reference>
<dbReference type="RefSeq" id="WP_008086368.1">
    <property type="nucleotide sequence ID" value="NC_013926.1"/>
</dbReference>
<dbReference type="PANTHER" id="PTHR33937">
    <property type="entry name" value="IRON-MOLYBDENUM PROTEIN-RELATED-RELATED"/>
    <property type="match status" value="1"/>
</dbReference>
<evidence type="ECO:0000259" key="1">
    <source>
        <dbReference type="Pfam" id="PF02579"/>
    </source>
</evidence>
<dbReference type="KEGG" id="abi:Aboo_0888"/>
<dbReference type="GeneID" id="8827838"/>
<dbReference type="EMBL" id="CP001941">
    <property type="protein sequence ID" value="ADD08697.1"/>
    <property type="molecule type" value="Genomic_DNA"/>
</dbReference>
<sequence>MKVAISTTDGIEITKDHYGDGKFFLIYEIGDRIKFIEKRENNSPEEEHGAKEKAKGISAILSDIPVFIGYQFGPNIMRIKDKFLPVISRERKIEKALELLRKYENEIKKELKAPRGRAIIMNEGGIRFVEVKDTKDF</sequence>
<dbReference type="InterPro" id="IPR051840">
    <property type="entry name" value="NifX/NifY_domain"/>
</dbReference>
<dbReference type="Proteomes" id="UP000001400">
    <property type="component" value="Chromosome"/>
</dbReference>
<dbReference type="Pfam" id="PF02579">
    <property type="entry name" value="Nitro_FeMo-Co"/>
    <property type="match status" value="1"/>
</dbReference>
<accession>B5IGX3</accession>
<gene>
    <name evidence="2" type="ordered locus">Aboo_0888</name>
</gene>
<keyword evidence="3" id="KW-1185">Reference proteome</keyword>
<evidence type="ECO:0000313" key="3">
    <source>
        <dbReference type="Proteomes" id="UP000001400"/>
    </source>
</evidence>
<dbReference type="InterPro" id="IPR003731">
    <property type="entry name" value="Di-Nase_FeMo-co_biosynth"/>
</dbReference>
<dbReference type="HOGENOM" id="CLU_1830482_0_0_2"/>
<dbReference type="OrthoDB" id="85838at2157"/>
<dbReference type="AlphaFoldDB" id="B5IGX3"/>
<organism evidence="2 3">
    <name type="scientific">Aciduliprofundum boonei (strain DSM 19572 / T469)</name>
    <dbReference type="NCBI Taxonomy" id="439481"/>
    <lineage>
        <taxon>Archaea</taxon>
        <taxon>Methanobacteriati</taxon>
        <taxon>Thermoplasmatota</taxon>
        <taxon>DHVE2 group</taxon>
        <taxon>Candidatus Aciduliprofundum</taxon>
    </lineage>
</organism>